<dbReference type="STRING" id="479893.CPX_001424"/>
<dbReference type="OrthoDB" id="5295945at2"/>
<dbReference type="CDD" id="cd00077">
    <property type="entry name" value="HDc"/>
    <property type="match status" value="1"/>
</dbReference>
<name>A0A0M1N0R5_9MOLU</name>
<dbReference type="InterPro" id="IPR005249">
    <property type="entry name" value="YqeK"/>
</dbReference>
<dbReference type="GO" id="GO:0000166">
    <property type="term" value="F:nucleotide binding"/>
    <property type="evidence" value="ECO:0007669"/>
    <property type="project" value="UniProtKB-KW"/>
</dbReference>
<keyword evidence="3" id="KW-0547">Nucleotide-binding</keyword>
<dbReference type="EMBL" id="LHCF01000004">
    <property type="protein sequence ID" value="KOR75549.1"/>
    <property type="molecule type" value="Genomic_DNA"/>
</dbReference>
<evidence type="ECO:0000256" key="4">
    <source>
        <dbReference type="ARBA" id="ARBA00022801"/>
    </source>
</evidence>
<reference evidence="9" key="1">
    <citation type="submission" date="2015-05" db="EMBL/GenBank/DDBJ databases">
        <title>Draft genome sequence of 'Candidatus Phytoplasma Pruni' strain CX, a plant pathogenic bacterium.</title>
        <authorList>
            <person name="Lee I.-M."/>
            <person name="Bottner-Parker K.D."/>
            <person name="Shao J."/>
            <person name="Gundersen-Rindal D.E."/>
            <person name="Zhao Y."/>
            <person name="Davis R.E."/>
        </authorList>
    </citation>
    <scope>NUCLEOTIDE SEQUENCE [LARGE SCALE GENOMIC DNA]</scope>
    <source>
        <strain evidence="9">CX</strain>
    </source>
</reference>
<evidence type="ECO:0000256" key="1">
    <source>
        <dbReference type="ARBA" id="ARBA00012506"/>
    </source>
</evidence>
<gene>
    <name evidence="8" type="ORF">CPX_001424</name>
</gene>
<keyword evidence="5" id="KW-0408">Iron</keyword>
<evidence type="ECO:0000313" key="8">
    <source>
        <dbReference type="EMBL" id="KOR75549.1"/>
    </source>
</evidence>
<dbReference type="NCBIfam" id="TIGR00488">
    <property type="entry name" value="bis(5'-nucleosyl)-tetraphosphatase (symmetrical) YqeK"/>
    <property type="match status" value="1"/>
</dbReference>
<dbReference type="SUPFAM" id="SSF109604">
    <property type="entry name" value="HD-domain/PDEase-like"/>
    <property type="match status" value="1"/>
</dbReference>
<keyword evidence="2" id="KW-0479">Metal-binding</keyword>
<evidence type="ECO:0000256" key="6">
    <source>
        <dbReference type="ARBA" id="ARBA00049417"/>
    </source>
</evidence>
<evidence type="ECO:0000256" key="5">
    <source>
        <dbReference type="ARBA" id="ARBA00023004"/>
    </source>
</evidence>
<dbReference type="Proteomes" id="UP000037386">
    <property type="component" value="Unassembled WGS sequence"/>
</dbReference>
<dbReference type="GO" id="GO:0008803">
    <property type="term" value="F:bis(5'-nucleosyl)-tetraphosphatase (symmetrical) activity"/>
    <property type="evidence" value="ECO:0007669"/>
    <property type="project" value="UniProtKB-EC"/>
</dbReference>
<feature type="domain" description="HD" evidence="7">
    <location>
        <begin position="20"/>
        <end position="131"/>
    </location>
</feature>
<accession>A0A0M1N0R5</accession>
<keyword evidence="4" id="KW-0378">Hydrolase</keyword>
<dbReference type="RefSeq" id="WP_017191470.1">
    <property type="nucleotide sequence ID" value="NZ_LHCF01000004.1"/>
</dbReference>
<dbReference type="InterPro" id="IPR006674">
    <property type="entry name" value="HD_domain"/>
</dbReference>
<evidence type="ECO:0000256" key="2">
    <source>
        <dbReference type="ARBA" id="ARBA00022723"/>
    </source>
</evidence>
<evidence type="ECO:0000313" key="9">
    <source>
        <dbReference type="Proteomes" id="UP000037386"/>
    </source>
</evidence>
<comment type="caution">
    <text evidence="8">The sequence shown here is derived from an EMBL/GenBank/DDBJ whole genome shotgun (WGS) entry which is preliminary data.</text>
</comment>
<proteinExistence type="predicted"/>
<evidence type="ECO:0000259" key="7">
    <source>
        <dbReference type="Pfam" id="PF01966"/>
    </source>
</evidence>
<dbReference type="GO" id="GO:0046872">
    <property type="term" value="F:metal ion binding"/>
    <property type="evidence" value="ECO:0007669"/>
    <property type="project" value="UniProtKB-KW"/>
</dbReference>
<evidence type="ECO:0000256" key="3">
    <source>
        <dbReference type="ARBA" id="ARBA00022741"/>
    </source>
</evidence>
<dbReference type="InterPro" id="IPR051094">
    <property type="entry name" value="Diverse_Catalytic_Enzymes"/>
</dbReference>
<comment type="catalytic activity">
    <reaction evidence="6">
        <text>P(1),P(4)-bis(5'-adenosyl) tetraphosphate + H2O = 2 ADP + 2 H(+)</text>
        <dbReference type="Rhea" id="RHEA:24252"/>
        <dbReference type="ChEBI" id="CHEBI:15377"/>
        <dbReference type="ChEBI" id="CHEBI:15378"/>
        <dbReference type="ChEBI" id="CHEBI:58141"/>
        <dbReference type="ChEBI" id="CHEBI:456216"/>
        <dbReference type="EC" id="3.6.1.41"/>
    </reaction>
</comment>
<dbReference type="Gene3D" id="1.10.3210.10">
    <property type="entry name" value="Hypothetical protein af1432"/>
    <property type="match status" value="1"/>
</dbReference>
<dbReference type="Pfam" id="PF01966">
    <property type="entry name" value="HD"/>
    <property type="match status" value="1"/>
</dbReference>
<dbReference type="PANTHER" id="PTHR35795">
    <property type="entry name" value="SLR1885 PROTEIN"/>
    <property type="match status" value="1"/>
</dbReference>
<organism evidence="8 9">
    <name type="scientific">Candidatus Phytoplasma pruni</name>
    <dbReference type="NCBI Taxonomy" id="479893"/>
    <lineage>
        <taxon>Bacteria</taxon>
        <taxon>Bacillati</taxon>
        <taxon>Mycoplasmatota</taxon>
        <taxon>Mollicutes</taxon>
        <taxon>Acholeplasmatales</taxon>
        <taxon>Acholeplasmataceae</taxon>
        <taxon>Candidatus Phytoplasma</taxon>
        <taxon>16SrIII (X-disease group)</taxon>
    </lineage>
</organism>
<dbReference type="InterPro" id="IPR003607">
    <property type="entry name" value="HD/PDEase_dom"/>
</dbReference>
<protein>
    <recommendedName>
        <fullName evidence="1">bis(5'-nucleosyl)-tetraphosphatase (symmetrical)</fullName>
        <ecNumber evidence="1">3.6.1.41</ecNumber>
    </recommendedName>
</protein>
<dbReference type="PATRIC" id="fig|479893.3.peg.208"/>
<dbReference type="EC" id="3.6.1.41" evidence="1"/>
<dbReference type="AlphaFoldDB" id="A0A0M1N0R5"/>
<dbReference type="PANTHER" id="PTHR35795:SF1">
    <property type="entry name" value="BIS(5'-NUCLEOSYL)-TETRAPHOSPHATASE, SYMMETRICAL"/>
    <property type="match status" value="1"/>
</dbReference>
<sequence>MLIENILKKLNEKFKNDAPRLNHILGVYRKAMELSRFHKADILQAQIAALFHDYTKNDSLEFHVSVLDKKIINKYKQATFMYHAFSAPVVLEKEFKISDKKILNAIRKHVWGHKTMNKLDKIILLSDKLENNRDFPQVNYFRKLAFEDLDQAVYQLLKFNFAYYQSKGFKHSEEQLAILTSLEKKLKK</sequence>